<evidence type="ECO:0000256" key="1">
    <source>
        <dbReference type="PROSITE-ProRule" id="PRU00175"/>
    </source>
</evidence>
<protein>
    <recommendedName>
        <fullName evidence="2">RING-type domain-containing protein</fullName>
    </recommendedName>
</protein>
<feature type="domain" description="RING-type" evidence="2">
    <location>
        <begin position="85"/>
        <end position="127"/>
    </location>
</feature>
<evidence type="ECO:0000313" key="4">
    <source>
        <dbReference type="Proteomes" id="UP000834106"/>
    </source>
</evidence>
<dbReference type="InterPro" id="IPR001841">
    <property type="entry name" value="Znf_RING"/>
</dbReference>
<evidence type="ECO:0000259" key="2">
    <source>
        <dbReference type="PROSITE" id="PS50089"/>
    </source>
</evidence>
<dbReference type="Pfam" id="PF13639">
    <property type="entry name" value="zf-RING_2"/>
    <property type="match status" value="1"/>
</dbReference>
<dbReference type="GO" id="GO:0008270">
    <property type="term" value="F:zinc ion binding"/>
    <property type="evidence" value="ECO:0007669"/>
    <property type="project" value="UniProtKB-KW"/>
</dbReference>
<evidence type="ECO:0000313" key="3">
    <source>
        <dbReference type="EMBL" id="CAI9785130.1"/>
    </source>
</evidence>
<dbReference type="Gene3D" id="3.30.40.10">
    <property type="entry name" value="Zinc/RING finger domain, C3HC4 (zinc finger)"/>
    <property type="match status" value="1"/>
</dbReference>
<proteinExistence type="predicted"/>
<accession>A0AAD2AGY6</accession>
<keyword evidence="1" id="KW-0479">Metal-binding</keyword>
<keyword evidence="1" id="KW-0862">Zinc</keyword>
<name>A0AAD2AGY6_9LAMI</name>
<keyword evidence="1" id="KW-0863">Zinc-finger</keyword>
<dbReference type="InterPro" id="IPR013083">
    <property type="entry name" value="Znf_RING/FYVE/PHD"/>
</dbReference>
<dbReference type="AlphaFoldDB" id="A0AAD2AGY6"/>
<dbReference type="PANTHER" id="PTHR47258:SF3">
    <property type="entry name" value="F21J9.24-RELATED"/>
    <property type="match status" value="1"/>
</dbReference>
<dbReference type="SUPFAM" id="SSF57850">
    <property type="entry name" value="RING/U-box"/>
    <property type="match status" value="1"/>
</dbReference>
<keyword evidence="4" id="KW-1185">Reference proteome</keyword>
<gene>
    <name evidence="3" type="ORF">FPE_LOCUS32560</name>
</gene>
<dbReference type="EMBL" id="OU503056">
    <property type="protein sequence ID" value="CAI9785130.1"/>
    <property type="molecule type" value="Genomic_DNA"/>
</dbReference>
<dbReference type="Proteomes" id="UP000834106">
    <property type="component" value="Chromosome 21"/>
</dbReference>
<reference evidence="3" key="1">
    <citation type="submission" date="2023-05" db="EMBL/GenBank/DDBJ databases">
        <authorList>
            <person name="Huff M."/>
        </authorList>
    </citation>
    <scope>NUCLEOTIDE SEQUENCE</scope>
</reference>
<sequence length="130" mass="14645">MLVVAVKNMLRSMLQVGGPSGGVAAANKDFVEEEAMSDDSGDLRAVRVSITLYRSLCRNRCISPDKTDRGCDGNCDYHMWPSTECCVCLCKFQADEEVCELSCKHFFHRDSLEKWLDKQHSNCPLCRSIM</sequence>
<dbReference type="InterPro" id="IPR044249">
    <property type="entry name" value="XERICO-like"/>
</dbReference>
<organism evidence="3 4">
    <name type="scientific">Fraxinus pennsylvanica</name>
    <dbReference type="NCBI Taxonomy" id="56036"/>
    <lineage>
        <taxon>Eukaryota</taxon>
        <taxon>Viridiplantae</taxon>
        <taxon>Streptophyta</taxon>
        <taxon>Embryophyta</taxon>
        <taxon>Tracheophyta</taxon>
        <taxon>Spermatophyta</taxon>
        <taxon>Magnoliopsida</taxon>
        <taxon>eudicotyledons</taxon>
        <taxon>Gunneridae</taxon>
        <taxon>Pentapetalae</taxon>
        <taxon>asterids</taxon>
        <taxon>lamiids</taxon>
        <taxon>Lamiales</taxon>
        <taxon>Oleaceae</taxon>
        <taxon>Oleeae</taxon>
        <taxon>Fraxinus</taxon>
    </lineage>
</organism>
<dbReference type="PANTHER" id="PTHR47258">
    <property type="match status" value="1"/>
</dbReference>
<dbReference type="PROSITE" id="PS50089">
    <property type="entry name" value="ZF_RING_2"/>
    <property type="match status" value="1"/>
</dbReference>